<dbReference type="GO" id="GO:0016853">
    <property type="term" value="F:isomerase activity"/>
    <property type="evidence" value="ECO:0007669"/>
    <property type="project" value="UniProtKB-KW"/>
</dbReference>
<dbReference type="PANTHER" id="PTHR48080">
    <property type="entry name" value="D-GALACTONATE DEHYDRATASE-RELATED"/>
    <property type="match status" value="1"/>
</dbReference>
<organism evidence="2">
    <name type="scientific">bioreactor metagenome</name>
    <dbReference type="NCBI Taxonomy" id="1076179"/>
    <lineage>
        <taxon>unclassified sequences</taxon>
        <taxon>metagenomes</taxon>
        <taxon>ecological metagenomes</taxon>
    </lineage>
</organism>
<dbReference type="EC" id="5.5.1.27" evidence="2"/>
<dbReference type="AlphaFoldDB" id="A0A645GKT2"/>
<dbReference type="Gene3D" id="3.20.20.120">
    <property type="entry name" value="Enolase-like C-terminal domain"/>
    <property type="match status" value="1"/>
</dbReference>
<feature type="domain" description="Enolase C-terminal" evidence="1">
    <location>
        <begin position="5"/>
        <end position="186"/>
    </location>
</feature>
<accession>A0A645GKT2</accession>
<dbReference type="Pfam" id="PF13378">
    <property type="entry name" value="MR_MLE_C"/>
    <property type="match status" value="1"/>
</dbReference>
<name>A0A645GKT2_9ZZZZ</name>
<dbReference type="PROSITE" id="PS00909">
    <property type="entry name" value="MR_MLE_2"/>
    <property type="match status" value="1"/>
</dbReference>
<dbReference type="SUPFAM" id="SSF51604">
    <property type="entry name" value="Enolase C-terminal domain-like"/>
    <property type="match status" value="1"/>
</dbReference>
<sequence length="198" mass="21214">MEAYVKARAMVGSDVDLMADANSSFPLNEAVAWSQQFADVKLAFLEEPIPVDSPLEIWKALAAGAPMRIAGGENMISADTIEQAIGSGVYSVLQTDMTKWGGFSGTVPMSHRIVAKGIRFCPHMFSAAPGLLASAHLLAASNSPDGSLEYGIEYNPPRDEFLQTEVVNGRIEVGDAPGLGLNLDTAKMDRYRVPMPNL</sequence>
<dbReference type="InterPro" id="IPR029065">
    <property type="entry name" value="Enolase_C-like"/>
</dbReference>
<dbReference type="InterPro" id="IPR018110">
    <property type="entry name" value="Mandel_Rmase/mucon_lact_enz_CS"/>
</dbReference>
<dbReference type="GO" id="GO:0009063">
    <property type="term" value="P:amino acid catabolic process"/>
    <property type="evidence" value="ECO:0007669"/>
    <property type="project" value="InterPro"/>
</dbReference>
<comment type="caution">
    <text evidence="2">The sequence shown here is derived from an EMBL/GenBank/DDBJ whole genome shotgun (WGS) entry which is preliminary data.</text>
</comment>
<dbReference type="PANTHER" id="PTHR48080:SF2">
    <property type="entry name" value="D-GALACTONATE DEHYDRATASE"/>
    <property type="match status" value="1"/>
</dbReference>
<evidence type="ECO:0000313" key="2">
    <source>
        <dbReference type="EMBL" id="MPN26826.1"/>
    </source>
</evidence>
<keyword evidence="2" id="KW-0413">Isomerase</keyword>
<reference evidence="2" key="1">
    <citation type="submission" date="2019-08" db="EMBL/GenBank/DDBJ databases">
        <authorList>
            <person name="Kucharzyk K."/>
            <person name="Murdoch R.W."/>
            <person name="Higgins S."/>
            <person name="Loffler F."/>
        </authorList>
    </citation>
    <scope>NUCLEOTIDE SEQUENCE</scope>
</reference>
<dbReference type="EMBL" id="VSSQ01076488">
    <property type="protein sequence ID" value="MPN26826.1"/>
    <property type="molecule type" value="Genomic_DNA"/>
</dbReference>
<proteinExistence type="predicted"/>
<dbReference type="InterPro" id="IPR036849">
    <property type="entry name" value="Enolase-like_C_sf"/>
</dbReference>
<gene>
    <name evidence="2" type="primary">gci_6</name>
    <name evidence="2" type="ORF">SDC9_174251</name>
</gene>
<evidence type="ECO:0000259" key="1">
    <source>
        <dbReference type="Pfam" id="PF13378"/>
    </source>
</evidence>
<dbReference type="InterPro" id="IPR034593">
    <property type="entry name" value="DgoD-like"/>
</dbReference>
<protein>
    <submittedName>
        <fullName evidence="2">D-galactarolactone cycloisomerase</fullName>
        <ecNumber evidence="2">5.5.1.27</ecNumber>
    </submittedName>
</protein>